<proteinExistence type="predicted"/>
<evidence type="ECO:0000313" key="1">
    <source>
        <dbReference type="EMBL" id="CAF1071254.1"/>
    </source>
</evidence>
<organism evidence="2 3">
    <name type="scientific">Adineta steineri</name>
    <dbReference type="NCBI Taxonomy" id="433720"/>
    <lineage>
        <taxon>Eukaryota</taxon>
        <taxon>Metazoa</taxon>
        <taxon>Spiralia</taxon>
        <taxon>Gnathifera</taxon>
        <taxon>Rotifera</taxon>
        <taxon>Eurotatoria</taxon>
        <taxon>Bdelloidea</taxon>
        <taxon>Adinetida</taxon>
        <taxon>Adinetidae</taxon>
        <taxon>Adineta</taxon>
    </lineage>
</organism>
<dbReference type="AlphaFoldDB" id="A0A819K2I3"/>
<comment type="caution">
    <text evidence="2">The sequence shown here is derived from an EMBL/GenBank/DDBJ whole genome shotgun (WGS) entry which is preliminary data.</text>
</comment>
<protein>
    <submittedName>
        <fullName evidence="2">Uncharacterized protein</fullName>
    </submittedName>
</protein>
<dbReference type="EMBL" id="CAJOBB010002144">
    <property type="protein sequence ID" value="CAF3942164.1"/>
    <property type="molecule type" value="Genomic_DNA"/>
</dbReference>
<evidence type="ECO:0000313" key="2">
    <source>
        <dbReference type="EMBL" id="CAF3942164.1"/>
    </source>
</evidence>
<reference evidence="2" key="1">
    <citation type="submission" date="2021-02" db="EMBL/GenBank/DDBJ databases">
        <authorList>
            <person name="Nowell W R."/>
        </authorList>
    </citation>
    <scope>NUCLEOTIDE SEQUENCE</scope>
</reference>
<evidence type="ECO:0000313" key="3">
    <source>
        <dbReference type="Proteomes" id="UP000663868"/>
    </source>
</evidence>
<name>A0A819K2I3_9BILA</name>
<dbReference type="EMBL" id="CAJNOE010000230">
    <property type="protein sequence ID" value="CAF1071254.1"/>
    <property type="molecule type" value="Genomic_DNA"/>
</dbReference>
<accession>A0A819K2I3</accession>
<dbReference type="Proteomes" id="UP000663868">
    <property type="component" value="Unassembled WGS sequence"/>
</dbReference>
<gene>
    <name evidence="1" type="ORF">IZO911_LOCUS21430</name>
    <name evidence="2" type="ORF">KXQ929_LOCUS25101</name>
</gene>
<sequence length="131" mass="14775">MDLFRQKVFNSGLSDTQTVILYSPNNGVVVTLSTESAYGPFTFLTRDPLISRGISIIDPKKKLVNGTESDRDAEFVLSSSTGLMDPDFIRSDVDILSPLMYHIYWGSQTTHAGGRAYLNQFIFLFQHYQQI</sequence>
<dbReference type="Proteomes" id="UP000663860">
    <property type="component" value="Unassembled WGS sequence"/>
</dbReference>